<keyword evidence="4" id="KW-0175">Coiled coil</keyword>
<dbReference type="GO" id="GO:0030154">
    <property type="term" value="P:cell differentiation"/>
    <property type="evidence" value="ECO:0007669"/>
    <property type="project" value="UniProtKB-KW"/>
</dbReference>
<dbReference type="STRING" id="981085.W9RK28"/>
<keyword evidence="5" id="KW-0287">Flowering</keyword>
<dbReference type="PANTHER" id="PTHR33405">
    <property type="entry name" value="PROTEIN FLX-LIKE 2"/>
    <property type="match status" value="1"/>
</dbReference>
<evidence type="ECO:0000256" key="1">
    <source>
        <dbReference type="ARBA" id="ARBA00005405"/>
    </source>
</evidence>
<dbReference type="GO" id="GO:0009908">
    <property type="term" value="P:flower development"/>
    <property type="evidence" value="ECO:0007669"/>
    <property type="project" value="UniProtKB-KW"/>
</dbReference>
<evidence type="ECO:0000256" key="5">
    <source>
        <dbReference type="ARBA" id="ARBA00023089"/>
    </source>
</evidence>
<evidence type="ECO:0000256" key="2">
    <source>
        <dbReference type="ARBA" id="ARBA00022473"/>
    </source>
</evidence>
<organism evidence="6 7">
    <name type="scientific">Morus notabilis</name>
    <dbReference type="NCBI Taxonomy" id="981085"/>
    <lineage>
        <taxon>Eukaryota</taxon>
        <taxon>Viridiplantae</taxon>
        <taxon>Streptophyta</taxon>
        <taxon>Embryophyta</taxon>
        <taxon>Tracheophyta</taxon>
        <taxon>Spermatophyta</taxon>
        <taxon>Magnoliopsida</taxon>
        <taxon>eudicotyledons</taxon>
        <taxon>Gunneridae</taxon>
        <taxon>Pentapetalae</taxon>
        <taxon>rosids</taxon>
        <taxon>fabids</taxon>
        <taxon>Rosales</taxon>
        <taxon>Moraceae</taxon>
        <taxon>Moreae</taxon>
        <taxon>Morus</taxon>
    </lineage>
</organism>
<comment type="similarity">
    <text evidence="1">Belongs to the FLX family.</text>
</comment>
<reference evidence="7" key="1">
    <citation type="submission" date="2013-01" db="EMBL/GenBank/DDBJ databases">
        <title>Draft Genome Sequence of a Mulberry Tree, Morus notabilis C.K. Schneid.</title>
        <authorList>
            <person name="He N."/>
            <person name="Zhao S."/>
        </authorList>
    </citation>
    <scope>NUCLEOTIDE SEQUENCE</scope>
</reference>
<evidence type="ECO:0000313" key="7">
    <source>
        <dbReference type="Proteomes" id="UP000030645"/>
    </source>
</evidence>
<keyword evidence="3" id="KW-0221">Differentiation</keyword>
<dbReference type="EMBL" id="KE345183">
    <property type="protein sequence ID" value="EXB94894.1"/>
    <property type="molecule type" value="Genomic_DNA"/>
</dbReference>
<sequence>MAARRRIPTTLEGHLVRARGTVRHGTVPGSSPLVVGHRPLEIIHHPELLETKIAAQAAEIKTLVGDNQRLAATHVVLREELVVAQ</sequence>
<dbReference type="InterPro" id="IPR040353">
    <property type="entry name" value="FLX/FLX-like"/>
</dbReference>
<name>W9RK28_9ROSA</name>
<dbReference type="PANTHER" id="PTHR33405:SF18">
    <property type="entry name" value="PROTEIN FLX-LIKE 4"/>
    <property type="match status" value="1"/>
</dbReference>
<evidence type="ECO:0000256" key="4">
    <source>
        <dbReference type="ARBA" id="ARBA00023054"/>
    </source>
</evidence>
<dbReference type="AlphaFoldDB" id="W9RK28"/>
<dbReference type="Proteomes" id="UP000030645">
    <property type="component" value="Unassembled WGS sequence"/>
</dbReference>
<evidence type="ECO:0000313" key="6">
    <source>
        <dbReference type="EMBL" id="EXB94894.1"/>
    </source>
</evidence>
<keyword evidence="2" id="KW-0217">Developmental protein</keyword>
<protein>
    <submittedName>
        <fullName evidence="6">Uncharacterized protein</fullName>
    </submittedName>
</protein>
<keyword evidence="7" id="KW-1185">Reference proteome</keyword>
<proteinExistence type="inferred from homology"/>
<gene>
    <name evidence="6" type="ORF">L484_023002</name>
</gene>
<evidence type="ECO:0000256" key="3">
    <source>
        <dbReference type="ARBA" id="ARBA00022782"/>
    </source>
</evidence>
<accession>W9RK28</accession>